<evidence type="ECO:0000256" key="1">
    <source>
        <dbReference type="ARBA" id="ARBA00023125"/>
    </source>
</evidence>
<comment type="caution">
    <text evidence="3">The sequence shown here is derived from an EMBL/GenBank/DDBJ whole genome shotgun (WGS) entry which is preliminary data.</text>
</comment>
<evidence type="ECO:0000259" key="2">
    <source>
        <dbReference type="Pfam" id="PF07282"/>
    </source>
</evidence>
<organism evidence="3 4">
    <name type="scientific">Halocalculus aciditolerans</name>
    <dbReference type="NCBI Taxonomy" id="1383812"/>
    <lineage>
        <taxon>Archaea</taxon>
        <taxon>Methanobacteriati</taxon>
        <taxon>Methanobacteriota</taxon>
        <taxon>Stenosarchaea group</taxon>
        <taxon>Halobacteria</taxon>
        <taxon>Halobacteriales</taxon>
        <taxon>Halobacteriaceae</taxon>
        <taxon>Halocalculus</taxon>
    </lineage>
</organism>
<keyword evidence="4" id="KW-1185">Reference proteome</keyword>
<dbReference type="Proteomes" id="UP000607197">
    <property type="component" value="Unassembled WGS sequence"/>
</dbReference>
<protein>
    <submittedName>
        <fullName evidence="3">Transposase</fullName>
    </submittedName>
</protein>
<accession>A0A830FMM9</accession>
<feature type="domain" description="Cas12f1-like TNB" evidence="2">
    <location>
        <begin position="303"/>
        <end position="370"/>
    </location>
</feature>
<name>A0A830FMM9_9EURY</name>
<proteinExistence type="predicted"/>
<dbReference type="AlphaFoldDB" id="A0A830FMM9"/>
<evidence type="ECO:0000313" key="3">
    <source>
        <dbReference type="EMBL" id="GGL61517.1"/>
    </source>
</evidence>
<dbReference type="NCBIfam" id="TIGR01766">
    <property type="entry name" value="IS200/IS605 family accessory protein TnpB-like domain"/>
    <property type="match status" value="1"/>
</dbReference>
<reference evidence="3" key="2">
    <citation type="submission" date="2020-09" db="EMBL/GenBank/DDBJ databases">
        <authorList>
            <person name="Sun Q."/>
            <person name="Ohkuma M."/>
        </authorList>
    </citation>
    <scope>NUCLEOTIDE SEQUENCE</scope>
    <source>
        <strain evidence="3">JCM 19596</strain>
    </source>
</reference>
<dbReference type="Pfam" id="PF07282">
    <property type="entry name" value="Cas12f1-like_TNB"/>
    <property type="match status" value="1"/>
</dbReference>
<reference evidence="3" key="1">
    <citation type="journal article" date="2014" name="Int. J. Syst. Evol. Microbiol.">
        <title>Complete genome sequence of Corynebacterium casei LMG S-19264T (=DSM 44701T), isolated from a smear-ripened cheese.</title>
        <authorList>
            <consortium name="US DOE Joint Genome Institute (JGI-PGF)"/>
            <person name="Walter F."/>
            <person name="Albersmeier A."/>
            <person name="Kalinowski J."/>
            <person name="Ruckert C."/>
        </authorList>
    </citation>
    <scope>NUCLEOTIDE SEQUENCE</scope>
    <source>
        <strain evidence="3">JCM 19596</strain>
    </source>
</reference>
<gene>
    <name evidence="3" type="ORF">GCM10009039_19630</name>
</gene>
<evidence type="ECO:0000313" key="4">
    <source>
        <dbReference type="Proteomes" id="UP000607197"/>
    </source>
</evidence>
<sequence length="393" mass="44685">MSSSTLVKTLVFQLDVEENGRELLRDATIEARQAYNEAVSLALSGVDFRSIPSRVADDVALVRNTTQRIVSKALDSVRAYRENDDYGVPDTEKSEPYPLRSNFGEGYTLDTSDAGDIQFRVSSKPYQHITGILNGSEADTAVLRAALTSKEWDVGTAEALFVSDVPELHITVRNTEREVRNPMSCETVIGVDINEDNVTLTALTTDGIRESRRVEYTDVKSQRHRYLTIRKRIQRAGKTSAFETLRKREHRYVKNRVHEVSRRIVEFAERFQSACVVFEDLKGLRDDLHYDAVTNNRVHRIPFEMLQFYTAYKAAFEGIPNLRVDPAYTSQTCALTWCRHVERGNRRKDRFKCRSCGHQDHADRNASVNIAIRGSSKTNVTVPPLERLPAVRV</sequence>
<dbReference type="InterPro" id="IPR010095">
    <property type="entry name" value="Cas12f1-like_TNB"/>
</dbReference>
<dbReference type="EMBL" id="BMPG01000002">
    <property type="protein sequence ID" value="GGL61517.1"/>
    <property type="molecule type" value="Genomic_DNA"/>
</dbReference>
<keyword evidence="1" id="KW-0238">DNA-binding</keyword>
<dbReference type="NCBIfam" id="NF040570">
    <property type="entry name" value="guided_TnpB"/>
    <property type="match status" value="1"/>
</dbReference>
<dbReference type="RefSeq" id="WP_229774021.1">
    <property type="nucleotide sequence ID" value="NZ_BMPG01000002.1"/>
</dbReference>
<dbReference type="GO" id="GO:0003677">
    <property type="term" value="F:DNA binding"/>
    <property type="evidence" value="ECO:0007669"/>
    <property type="project" value="UniProtKB-KW"/>
</dbReference>